<evidence type="ECO:0000256" key="1">
    <source>
        <dbReference type="RuleBase" id="RU362001"/>
    </source>
</evidence>
<protein>
    <recommendedName>
        <fullName evidence="1">ESAT-6-like protein</fullName>
    </recommendedName>
</protein>
<name>A0AAU7PJC4_9FIRM</name>
<reference evidence="2" key="1">
    <citation type="submission" date="2024-06" db="EMBL/GenBank/DDBJ databases">
        <title>Lacrimispora cavernae sp. nov., a novel anaerobe isolated from bat guano pile inside a cave.</title>
        <authorList>
            <person name="Miller S.L."/>
            <person name="Lu N."/>
            <person name="King J."/>
            <person name="Sankaranarayanan K."/>
            <person name="Lawson P.A."/>
        </authorList>
    </citation>
    <scope>NUCLEOTIDE SEQUENCE</scope>
    <source>
        <strain evidence="2">BS-2</strain>
    </source>
</reference>
<dbReference type="InterPro" id="IPR010310">
    <property type="entry name" value="T7SS_ESAT-6-like"/>
</dbReference>
<dbReference type="SUPFAM" id="SSF140453">
    <property type="entry name" value="EsxAB dimer-like"/>
    <property type="match status" value="1"/>
</dbReference>
<evidence type="ECO:0000313" key="2">
    <source>
        <dbReference type="EMBL" id="XBS52433.1"/>
    </source>
</evidence>
<proteinExistence type="inferred from homology"/>
<dbReference type="NCBIfam" id="TIGR03930">
    <property type="entry name" value="WXG100_ESAT6"/>
    <property type="match status" value="1"/>
</dbReference>
<dbReference type="RefSeq" id="WP_349943928.1">
    <property type="nucleotide sequence ID" value="NZ_CP157940.1"/>
</dbReference>
<gene>
    <name evidence="2" type="ORF">ABFV83_11330</name>
</gene>
<dbReference type="EMBL" id="CP157940">
    <property type="protein sequence ID" value="XBS52433.1"/>
    <property type="molecule type" value="Genomic_DNA"/>
</dbReference>
<dbReference type="Pfam" id="PF06013">
    <property type="entry name" value="WXG100"/>
    <property type="match status" value="1"/>
</dbReference>
<sequence length="106" mass="11353">MAIEGTLKVTPQQLKSTSGEFSTAGKQITALTAEMMSKVTAMSSAWQGDASTAYINKFKSLQDDIEKMNRMVQEHVTDLNAMADAYEAAEKANVEAVSSLSGDVIS</sequence>
<organism evidence="2">
    <name type="scientific">Lacrimispora sp. BS-2</name>
    <dbReference type="NCBI Taxonomy" id="3151850"/>
    <lineage>
        <taxon>Bacteria</taxon>
        <taxon>Bacillati</taxon>
        <taxon>Bacillota</taxon>
        <taxon>Clostridia</taxon>
        <taxon>Lachnospirales</taxon>
        <taxon>Lachnospiraceae</taxon>
        <taxon>Lacrimispora</taxon>
    </lineage>
</organism>
<accession>A0AAU7PJC4</accession>
<dbReference type="AlphaFoldDB" id="A0AAU7PJC4"/>
<dbReference type="Gene3D" id="1.10.287.1060">
    <property type="entry name" value="ESAT-6-like"/>
    <property type="match status" value="1"/>
</dbReference>
<comment type="similarity">
    <text evidence="1">Belongs to the WXG100 family.</text>
</comment>
<dbReference type="InterPro" id="IPR036689">
    <property type="entry name" value="ESAT-6-like_sf"/>
</dbReference>